<evidence type="ECO:0000313" key="1">
    <source>
        <dbReference type="EMBL" id="ERJ99549.1"/>
    </source>
</evidence>
<name>U2MD00_9BACT</name>
<proteinExistence type="predicted"/>
<organism evidence="1 2">
    <name type="scientific">Segatella salivae F0493</name>
    <dbReference type="NCBI Taxonomy" id="1395125"/>
    <lineage>
        <taxon>Bacteria</taxon>
        <taxon>Pseudomonadati</taxon>
        <taxon>Bacteroidota</taxon>
        <taxon>Bacteroidia</taxon>
        <taxon>Bacteroidales</taxon>
        <taxon>Prevotellaceae</taxon>
        <taxon>Segatella</taxon>
    </lineage>
</organism>
<dbReference type="EMBL" id="AWGW01000025">
    <property type="protein sequence ID" value="ERJ99549.1"/>
    <property type="molecule type" value="Genomic_DNA"/>
</dbReference>
<sequence>MNALIRQRHGCYANIPMNVSAIANVVTMQRCKRCTFDSPGLTSESEVYPGSFAVSGNNAVGVIPFIPHHFITAFYAENVQHLRR</sequence>
<gene>
    <name evidence="1" type="ORF">HMPREF9145_1064</name>
</gene>
<reference evidence="1 2" key="1">
    <citation type="submission" date="2013-08" db="EMBL/GenBank/DDBJ databases">
        <authorList>
            <person name="Durkin A.S."/>
            <person name="Haft D.R."/>
            <person name="McCorrison J."/>
            <person name="Torralba M."/>
            <person name="Gillis M."/>
            <person name="Haft D.H."/>
            <person name="Methe B."/>
            <person name="Sutton G."/>
            <person name="Nelson K.E."/>
        </authorList>
    </citation>
    <scope>NUCLEOTIDE SEQUENCE [LARGE SCALE GENOMIC DNA]</scope>
    <source>
        <strain evidence="1 2">F0493</strain>
    </source>
</reference>
<evidence type="ECO:0000313" key="2">
    <source>
        <dbReference type="Proteomes" id="UP000017023"/>
    </source>
</evidence>
<protein>
    <submittedName>
        <fullName evidence="1">Uncharacterized protein</fullName>
    </submittedName>
</protein>
<dbReference type="PATRIC" id="fig|1395125.3.peg.1981"/>
<accession>U2MD00</accession>
<dbReference type="AlphaFoldDB" id="U2MD00"/>
<comment type="caution">
    <text evidence="1">The sequence shown here is derived from an EMBL/GenBank/DDBJ whole genome shotgun (WGS) entry which is preliminary data.</text>
</comment>
<dbReference type="Proteomes" id="UP000017023">
    <property type="component" value="Unassembled WGS sequence"/>
</dbReference>